<accession>A0A024VRE7</accession>
<protein>
    <submittedName>
        <fullName evidence="2">Uncharacterized protein</fullName>
    </submittedName>
</protein>
<gene>
    <name evidence="2" type="ORF">PFFCH_01776</name>
</gene>
<evidence type="ECO:0000313" key="3">
    <source>
        <dbReference type="Proteomes" id="UP000030656"/>
    </source>
</evidence>
<dbReference type="EMBL" id="KI927887">
    <property type="protein sequence ID" value="ETW30795.1"/>
    <property type="molecule type" value="Genomic_DNA"/>
</dbReference>
<reference evidence="2 3" key="1">
    <citation type="submission" date="2013-02" db="EMBL/GenBank/DDBJ databases">
        <title>The Genome Annotation of Plasmodium falciparum FCH/4.</title>
        <authorList>
            <consortium name="The Broad Institute Genome Sequencing Platform"/>
            <consortium name="The Broad Institute Genome Sequencing Center for Infectious Disease"/>
            <person name="Neafsey D."/>
            <person name="Hoffman S."/>
            <person name="Volkman S."/>
            <person name="Rosenthal P."/>
            <person name="Walker B."/>
            <person name="Young S.K."/>
            <person name="Zeng Q."/>
            <person name="Gargeya S."/>
            <person name="Fitzgerald M."/>
            <person name="Haas B."/>
            <person name="Abouelleil A."/>
            <person name="Allen A.W."/>
            <person name="Alvarado L."/>
            <person name="Arachchi H.M."/>
            <person name="Berlin A.M."/>
            <person name="Chapman S.B."/>
            <person name="Gainer-Dewar J."/>
            <person name="Goldberg J."/>
            <person name="Griggs A."/>
            <person name="Gujja S."/>
            <person name="Hansen M."/>
            <person name="Howarth C."/>
            <person name="Imamovic A."/>
            <person name="Ireland A."/>
            <person name="Larimer J."/>
            <person name="McCowan C."/>
            <person name="Murphy C."/>
            <person name="Pearson M."/>
            <person name="Poon T.W."/>
            <person name="Priest M."/>
            <person name="Roberts A."/>
            <person name="Saif S."/>
            <person name="Shea T."/>
            <person name="Sisk P."/>
            <person name="Sykes S."/>
            <person name="Wortman J."/>
            <person name="Nusbaum C."/>
            <person name="Birren B."/>
        </authorList>
    </citation>
    <scope>NUCLEOTIDE SEQUENCE [LARGE SCALE GENOMIC DNA]</scope>
    <source>
        <strain evidence="2 3">FCH/4</strain>
    </source>
</reference>
<name>A0A024VRE7_PLAFA</name>
<dbReference type="AlphaFoldDB" id="A0A024VRE7"/>
<feature type="transmembrane region" description="Helical" evidence="1">
    <location>
        <begin position="23"/>
        <end position="44"/>
    </location>
</feature>
<keyword evidence="1" id="KW-0472">Membrane</keyword>
<dbReference type="Proteomes" id="UP000030656">
    <property type="component" value="Unassembled WGS sequence"/>
</dbReference>
<sequence>MKSKKKCSTFTFYRADENKEGKLYYISFKFACLSLYIIGFYYVLLSYKMEDLFQASVNYVNSLPNNRPLSVETNFFLIFLKIILSYIYIIYF</sequence>
<evidence type="ECO:0000256" key="1">
    <source>
        <dbReference type="SAM" id="Phobius"/>
    </source>
</evidence>
<keyword evidence="1" id="KW-0812">Transmembrane</keyword>
<reference evidence="2 3" key="2">
    <citation type="submission" date="2013-02" db="EMBL/GenBank/DDBJ databases">
        <title>The Genome Sequence of Plasmodium falciparum FCH/4.</title>
        <authorList>
            <consortium name="The Broad Institute Genome Sequencing Platform"/>
            <consortium name="The Broad Institute Genome Sequencing Center for Infectious Disease"/>
            <person name="Neafsey D."/>
            <person name="Cheeseman I."/>
            <person name="Volkman S."/>
            <person name="Adams J."/>
            <person name="Walker B."/>
            <person name="Young S.K."/>
            <person name="Zeng Q."/>
            <person name="Gargeya S."/>
            <person name="Fitzgerald M."/>
            <person name="Haas B."/>
            <person name="Abouelleil A."/>
            <person name="Alvarado L."/>
            <person name="Arachchi H.M."/>
            <person name="Berlin A.M."/>
            <person name="Chapman S.B."/>
            <person name="Dewar J."/>
            <person name="Goldberg J."/>
            <person name="Griggs A."/>
            <person name="Gujja S."/>
            <person name="Hansen M."/>
            <person name="Howarth C."/>
            <person name="Imamovic A."/>
            <person name="Larimer J."/>
            <person name="McCowan C."/>
            <person name="Murphy C."/>
            <person name="Neiman D."/>
            <person name="Pearson M."/>
            <person name="Priest M."/>
            <person name="Roberts A."/>
            <person name="Saif S."/>
            <person name="Shea T."/>
            <person name="Sisk P."/>
            <person name="Sykes S."/>
            <person name="Wortman J."/>
            <person name="Nusbaum C."/>
            <person name="Birren B."/>
        </authorList>
    </citation>
    <scope>NUCLEOTIDE SEQUENCE [LARGE SCALE GENOMIC DNA]</scope>
    <source>
        <strain evidence="2 3">FCH/4</strain>
    </source>
</reference>
<organism evidence="2 3">
    <name type="scientific">Plasmodium falciparum FCH/4</name>
    <dbReference type="NCBI Taxonomy" id="1036724"/>
    <lineage>
        <taxon>Eukaryota</taxon>
        <taxon>Sar</taxon>
        <taxon>Alveolata</taxon>
        <taxon>Apicomplexa</taxon>
        <taxon>Aconoidasida</taxon>
        <taxon>Haemosporida</taxon>
        <taxon>Plasmodiidae</taxon>
        <taxon>Plasmodium</taxon>
        <taxon>Plasmodium (Laverania)</taxon>
    </lineage>
</organism>
<keyword evidence="1" id="KW-1133">Transmembrane helix</keyword>
<evidence type="ECO:0000313" key="2">
    <source>
        <dbReference type="EMBL" id="ETW30795.1"/>
    </source>
</evidence>
<feature type="transmembrane region" description="Helical" evidence="1">
    <location>
        <begin position="73"/>
        <end position="91"/>
    </location>
</feature>
<proteinExistence type="predicted"/>